<keyword evidence="2" id="KW-0812">Transmembrane</keyword>
<comment type="caution">
    <text evidence="3">The sequence shown here is derived from an EMBL/GenBank/DDBJ whole genome shotgun (WGS) entry which is preliminary data.</text>
</comment>
<keyword evidence="2" id="KW-1133">Transmembrane helix</keyword>
<reference evidence="3 4" key="1">
    <citation type="submission" date="2016-10" db="EMBL/GenBank/DDBJ databases">
        <title>Genome sequence of Streptomyces gilvigriseus MUSC 26.</title>
        <authorList>
            <person name="Lee L.-H."/>
            <person name="Ser H.-L."/>
        </authorList>
    </citation>
    <scope>NUCLEOTIDE SEQUENCE [LARGE SCALE GENOMIC DNA]</scope>
    <source>
        <strain evidence="3 4">MUSC 26</strain>
    </source>
</reference>
<evidence type="ECO:0000256" key="2">
    <source>
        <dbReference type="SAM" id="Phobius"/>
    </source>
</evidence>
<gene>
    <name evidence="3" type="ORF">BIV57_18470</name>
</gene>
<keyword evidence="2" id="KW-0472">Membrane</keyword>
<dbReference type="AlphaFoldDB" id="A0A1J7BBR2"/>
<feature type="compositionally biased region" description="Pro residues" evidence="1">
    <location>
        <begin position="31"/>
        <end position="62"/>
    </location>
</feature>
<evidence type="ECO:0000313" key="3">
    <source>
        <dbReference type="EMBL" id="OIV36037.1"/>
    </source>
</evidence>
<feature type="transmembrane region" description="Helical" evidence="2">
    <location>
        <begin position="106"/>
        <end position="129"/>
    </location>
</feature>
<sequence>MTAPPRPDDRRAPRDSSAGPGSMERLSTPDTAPPPPSASSPLPPPRTPSPPIDPIGTPLPPPRRAHRRMPDEVRTSVVRTVILFGCTLVSSMVLAMSMIAGSWFTAFALLVMLVLAVVTACSGLEILVARQVHREHLARGEPCPFDP</sequence>
<evidence type="ECO:0000256" key="1">
    <source>
        <dbReference type="SAM" id="MobiDB-lite"/>
    </source>
</evidence>
<dbReference type="RefSeq" id="WP_071658010.1">
    <property type="nucleotide sequence ID" value="NZ_MLCF01000118.1"/>
</dbReference>
<organism evidence="3 4">
    <name type="scientific">Mangrovactinospora gilvigrisea</name>
    <dbReference type="NCBI Taxonomy" id="1428644"/>
    <lineage>
        <taxon>Bacteria</taxon>
        <taxon>Bacillati</taxon>
        <taxon>Actinomycetota</taxon>
        <taxon>Actinomycetes</taxon>
        <taxon>Kitasatosporales</taxon>
        <taxon>Streptomycetaceae</taxon>
        <taxon>Mangrovactinospora</taxon>
    </lineage>
</organism>
<keyword evidence="4" id="KW-1185">Reference proteome</keyword>
<name>A0A1J7BBR2_9ACTN</name>
<accession>A0A1J7BBR2</accession>
<feature type="transmembrane region" description="Helical" evidence="2">
    <location>
        <begin position="77"/>
        <end position="100"/>
    </location>
</feature>
<feature type="compositionally biased region" description="Basic and acidic residues" evidence="1">
    <location>
        <begin position="1"/>
        <end position="14"/>
    </location>
</feature>
<evidence type="ECO:0000313" key="4">
    <source>
        <dbReference type="Proteomes" id="UP000243342"/>
    </source>
</evidence>
<dbReference type="Proteomes" id="UP000243342">
    <property type="component" value="Unassembled WGS sequence"/>
</dbReference>
<protein>
    <submittedName>
        <fullName evidence="3">Uncharacterized protein</fullName>
    </submittedName>
</protein>
<feature type="region of interest" description="Disordered" evidence="1">
    <location>
        <begin position="1"/>
        <end position="71"/>
    </location>
</feature>
<proteinExistence type="predicted"/>
<dbReference type="EMBL" id="MLCF01000118">
    <property type="protein sequence ID" value="OIV36037.1"/>
    <property type="molecule type" value="Genomic_DNA"/>
</dbReference>
<dbReference type="STRING" id="1428644.BIV57_18470"/>